<dbReference type="Proteomes" id="UP000678679">
    <property type="component" value="Chromosome 2"/>
</dbReference>
<sequence length="889" mass="100623">MKFNYHLLLWLGIFFSQPFTLLSQSVPQDILDINPNVLPESTYPFWPAYNYLEFSDVQNIEAQVWSKSDHTVMGWDWSLPENTVPATNSMIALQRNIYFKTDGSIKEFDAPNLKFEGNPVGLLWVKWRDIEKVDGEIDFSTVISSIEQANSQGVDIVLRILAHSKERGNGVEGEAPLWLEDLGASLLPRDKTSDNLNFDPSDPIFHEQYLQLVDALGKSGIPQMVKSAYVGYASHTFGDEGIGPHGEKEWEKNDAEVHVRERLDAWQHAFDGIEHKIFMGGTSHYGFNYGFGVRRGFVEMYLYNIPNLDMGQSIDADGYLILDENSPIVSHGGFHGEVNEEYEPAWATPERGYRFGATTNSFTYRYFMSNLRALQMRCNYIHTTGHLIPEMLPFIAQELGRSVEDTPDVWTYLGTSYMNHQTYKNNDNASPKRSFTKEEKNEGIEMKNFERWLYQRDAEGYTTTPEVQIQQSIKMWMVFEDKYYDYIARKGNKIGFDIDDRWMNDDRELAIKVTYFDNSNGQLQLVYNNENSSKSVDLTGDGKLKTTTFIINDLDENSMPQGFDFTLEAGGEATEITVSMVRVIDTNEDKDEIHGMSVPEKVTAGEQVTVAVDYLATENREMTVELKLNSTPWTTYGSKKVNVQEGEGTLDITFDVADDIIIADSAYKISAYLFPVGGNYGSRLSLKSLGDISAIAPVFIDSILSIIAPQQVKGGEVISSQIHFNTKENRELTVELKLNSAPWTTYGSQKVNLTNREGTVEVEFEVAEDILIANDAYKISAYVYPVGGNYNDRIHQLSITGIDAISSSITSNSSTLRSNNLIVYPNPFSNQIKIQASENFIIFDINERLVYESQNNQLSETINIDTSLWLNGMYFIKSVSGEVVKILKH</sequence>
<evidence type="ECO:0000313" key="2">
    <source>
        <dbReference type="EMBL" id="QWG05071.1"/>
    </source>
</evidence>
<evidence type="ECO:0000313" key="3">
    <source>
        <dbReference type="Proteomes" id="UP000678679"/>
    </source>
</evidence>
<evidence type="ECO:0000259" key="1">
    <source>
        <dbReference type="Pfam" id="PF18962"/>
    </source>
</evidence>
<dbReference type="InterPro" id="IPR026444">
    <property type="entry name" value="Secre_tail"/>
</dbReference>
<name>A0AAX1NC25_9BACT</name>
<organism evidence="2 3">
    <name type="scientific">Flammeovirga yaeyamensis</name>
    <dbReference type="NCBI Taxonomy" id="367791"/>
    <lineage>
        <taxon>Bacteria</taxon>
        <taxon>Pseudomonadati</taxon>
        <taxon>Bacteroidota</taxon>
        <taxon>Cytophagia</taxon>
        <taxon>Cytophagales</taxon>
        <taxon>Flammeovirgaceae</taxon>
        <taxon>Flammeovirga</taxon>
    </lineage>
</organism>
<dbReference type="NCBIfam" id="TIGR04183">
    <property type="entry name" value="Por_Secre_tail"/>
    <property type="match status" value="1"/>
</dbReference>
<dbReference type="Pfam" id="PF18962">
    <property type="entry name" value="Por_Secre_tail"/>
    <property type="match status" value="1"/>
</dbReference>
<dbReference type="KEGG" id="fya:KMW28_21850"/>
<feature type="domain" description="Secretion system C-terminal sorting" evidence="1">
    <location>
        <begin position="823"/>
        <end position="882"/>
    </location>
</feature>
<keyword evidence="3" id="KW-1185">Reference proteome</keyword>
<dbReference type="Gene3D" id="2.60.120.260">
    <property type="entry name" value="Galactose-binding domain-like"/>
    <property type="match status" value="1"/>
</dbReference>
<dbReference type="Gene3D" id="3.20.20.80">
    <property type="entry name" value="Glycosidases"/>
    <property type="match status" value="1"/>
</dbReference>
<accession>A0AAX1NC25</accession>
<dbReference type="EMBL" id="CP076133">
    <property type="protein sequence ID" value="QWG05071.1"/>
    <property type="molecule type" value="Genomic_DNA"/>
</dbReference>
<gene>
    <name evidence="2" type="ORF">KMW28_21850</name>
</gene>
<dbReference type="RefSeq" id="WP_169662251.1">
    <property type="nucleotide sequence ID" value="NZ_CP076133.1"/>
</dbReference>
<reference evidence="2 3" key="1">
    <citation type="submission" date="2021-05" db="EMBL/GenBank/DDBJ databases">
        <title>Comparative genomic studies on the polysaccharide-degrading batcterial strains of the Flammeovirga genus.</title>
        <authorList>
            <person name="Zewei F."/>
            <person name="Zheng Z."/>
            <person name="Yu L."/>
            <person name="Ruyue G."/>
            <person name="Yanhong M."/>
            <person name="Yuanyuan C."/>
            <person name="Jingyan G."/>
            <person name="Wenjun H."/>
        </authorList>
    </citation>
    <scope>NUCLEOTIDE SEQUENCE [LARGE SCALE GENOMIC DNA]</scope>
    <source>
        <strain evidence="2 3">NBRC:100898</strain>
    </source>
</reference>
<dbReference type="AlphaFoldDB" id="A0AAX1NC25"/>
<protein>
    <submittedName>
        <fullName evidence="2">T9SS type A sorting domain-containing protein</fullName>
    </submittedName>
</protein>
<proteinExistence type="predicted"/>